<evidence type="ECO:0000313" key="2">
    <source>
        <dbReference type="Proteomes" id="UP001438953"/>
    </source>
</evidence>
<accession>A0ABV1SM89</accession>
<dbReference type="SUPFAM" id="SSF53850">
    <property type="entry name" value="Periplasmic binding protein-like II"/>
    <property type="match status" value="1"/>
</dbReference>
<dbReference type="Gene3D" id="3.40.190.10">
    <property type="entry name" value="Periplasmic binding protein-like II"/>
    <property type="match status" value="2"/>
</dbReference>
<dbReference type="Proteomes" id="UP001438953">
    <property type="component" value="Unassembled WGS sequence"/>
</dbReference>
<dbReference type="InterPro" id="IPR006059">
    <property type="entry name" value="SBP"/>
</dbReference>
<reference evidence="1 2" key="1">
    <citation type="submission" date="2024-06" db="EMBL/GenBank/DDBJ databases">
        <title>Thioclava kandeliae sp. nov. from a rhizosphere soil sample of Kandelia candel in a mangrove.</title>
        <authorList>
            <person name="Mu T."/>
        </authorList>
    </citation>
    <scope>NUCLEOTIDE SEQUENCE [LARGE SCALE GENOMIC DNA]</scope>
    <source>
        <strain evidence="1 2">CPCC 100088</strain>
    </source>
</reference>
<gene>
    <name evidence="1" type="ORF">VSX56_19955</name>
</gene>
<proteinExistence type="predicted"/>
<name>A0ABV1SM89_9RHOB</name>
<keyword evidence="2" id="KW-1185">Reference proteome</keyword>
<sequence>MDKYLELMKNYGSPGAVGNEFNDNPELFETGKCCIWIDASVGASVITDPKEAKYADHFGFARFPHKDGVDNYGSWLWSWALSILKTSQHAKAVETFISGVTSKEYTELVAREDSWGNTPPGTRKSPYANPEYTMNAPFADATLQLIEAVDVMHP</sequence>
<evidence type="ECO:0000313" key="1">
    <source>
        <dbReference type="EMBL" id="MER5174027.1"/>
    </source>
</evidence>
<protein>
    <submittedName>
        <fullName evidence="1">Extracellular solute-binding protein</fullName>
    </submittedName>
</protein>
<dbReference type="EMBL" id="JAYWLC010000045">
    <property type="protein sequence ID" value="MER5174027.1"/>
    <property type="molecule type" value="Genomic_DNA"/>
</dbReference>
<organism evidence="1 2">
    <name type="scientific">Thioclava kandeliae</name>
    <dbReference type="NCBI Taxonomy" id="3070818"/>
    <lineage>
        <taxon>Bacteria</taxon>
        <taxon>Pseudomonadati</taxon>
        <taxon>Pseudomonadota</taxon>
        <taxon>Alphaproteobacteria</taxon>
        <taxon>Rhodobacterales</taxon>
        <taxon>Paracoccaceae</taxon>
        <taxon>Thioclava</taxon>
    </lineage>
</organism>
<dbReference type="RefSeq" id="WP_350939307.1">
    <property type="nucleotide sequence ID" value="NZ_JAYWLC010000045.1"/>
</dbReference>
<dbReference type="Pfam" id="PF01547">
    <property type="entry name" value="SBP_bac_1"/>
    <property type="match status" value="1"/>
</dbReference>
<comment type="caution">
    <text evidence="1">The sequence shown here is derived from an EMBL/GenBank/DDBJ whole genome shotgun (WGS) entry which is preliminary data.</text>
</comment>